<dbReference type="Pfam" id="PF05368">
    <property type="entry name" value="NmrA"/>
    <property type="match status" value="1"/>
</dbReference>
<dbReference type="InterPro" id="IPR036291">
    <property type="entry name" value="NAD(P)-bd_dom_sf"/>
</dbReference>
<dbReference type="OrthoDB" id="3358371at2759"/>
<organism evidence="4 5">
    <name type="scientific">Zopfia rhizophila CBS 207.26</name>
    <dbReference type="NCBI Taxonomy" id="1314779"/>
    <lineage>
        <taxon>Eukaryota</taxon>
        <taxon>Fungi</taxon>
        <taxon>Dikarya</taxon>
        <taxon>Ascomycota</taxon>
        <taxon>Pezizomycotina</taxon>
        <taxon>Dothideomycetes</taxon>
        <taxon>Dothideomycetes incertae sedis</taxon>
        <taxon>Zopfiaceae</taxon>
        <taxon>Zopfia</taxon>
    </lineage>
</organism>
<gene>
    <name evidence="4" type="ORF">K469DRAFT_630405</name>
</gene>
<evidence type="ECO:0000259" key="3">
    <source>
        <dbReference type="Pfam" id="PF05368"/>
    </source>
</evidence>
<dbReference type="AlphaFoldDB" id="A0A6A6E710"/>
<dbReference type="Proteomes" id="UP000800200">
    <property type="component" value="Unassembled WGS sequence"/>
</dbReference>
<evidence type="ECO:0000313" key="4">
    <source>
        <dbReference type="EMBL" id="KAF2186552.1"/>
    </source>
</evidence>
<sequence length="332" mass="36865">MAAAKAIVVVGITGNQGGSVAEAFLQIPGWRVIRITGNVNSEAALRWASRGVEMRLADLSQLSSLQTAFAKASVIFGMTDFWQHMRDRSAQKFSHLTGQSLAQICYSREVQQGQNLVDAAASVSGLELFVLSTLSGATKWSYGRITGAYNFDAKRSAVEYLQQRYPELWNLTSLVQAASFMENYKKVTRPQADGTFVIGTSMPAHTRSPWIHPTADMGTFVKALVQIPPGQNLAGQAEELSWDDICTAFTRVSGIHILYRRYTASELERLIPNGGYMLAAMFDYFRDVGYYGGDSTIVYPKDLEQRYSVTIPTTTYEAYFRTDLPSFFEQVS</sequence>
<dbReference type="SUPFAM" id="SSF51735">
    <property type="entry name" value="NAD(P)-binding Rossmann-fold domains"/>
    <property type="match status" value="1"/>
</dbReference>
<dbReference type="InterPro" id="IPR008030">
    <property type="entry name" value="NmrA-like"/>
</dbReference>
<feature type="domain" description="NmrA-like" evidence="3">
    <location>
        <begin position="5"/>
        <end position="307"/>
    </location>
</feature>
<dbReference type="PANTHER" id="PTHR42748">
    <property type="entry name" value="NITROGEN METABOLITE REPRESSION PROTEIN NMRA FAMILY MEMBER"/>
    <property type="match status" value="1"/>
</dbReference>
<protein>
    <submittedName>
        <fullName evidence="4">NAD(P)-binding protein</fullName>
    </submittedName>
</protein>
<feature type="non-terminal residue" evidence="4">
    <location>
        <position position="332"/>
    </location>
</feature>
<accession>A0A6A6E710</accession>
<dbReference type="GO" id="GO:0005634">
    <property type="term" value="C:nucleus"/>
    <property type="evidence" value="ECO:0007669"/>
    <property type="project" value="TreeGrafter"/>
</dbReference>
<evidence type="ECO:0000256" key="2">
    <source>
        <dbReference type="ARBA" id="ARBA00022857"/>
    </source>
</evidence>
<dbReference type="Gene3D" id="3.90.25.10">
    <property type="entry name" value="UDP-galactose 4-epimerase, domain 1"/>
    <property type="match status" value="1"/>
</dbReference>
<dbReference type="PANTHER" id="PTHR42748:SF26">
    <property type="entry name" value="NMRA-LIKE DOMAIN-CONTAINING PROTEIN"/>
    <property type="match status" value="1"/>
</dbReference>
<dbReference type="InterPro" id="IPR051164">
    <property type="entry name" value="NmrA-like_oxidored"/>
</dbReference>
<evidence type="ECO:0000313" key="5">
    <source>
        <dbReference type="Proteomes" id="UP000800200"/>
    </source>
</evidence>
<dbReference type="Gene3D" id="3.40.50.720">
    <property type="entry name" value="NAD(P)-binding Rossmann-like Domain"/>
    <property type="match status" value="1"/>
</dbReference>
<name>A0A6A6E710_9PEZI</name>
<keyword evidence="5" id="KW-1185">Reference proteome</keyword>
<reference evidence="4" key="1">
    <citation type="journal article" date="2020" name="Stud. Mycol.">
        <title>101 Dothideomycetes genomes: a test case for predicting lifestyles and emergence of pathogens.</title>
        <authorList>
            <person name="Haridas S."/>
            <person name="Albert R."/>
            <person name="Binder M."/>
            <person name="Bloem J."/>
            <person name="Labutti K."/>
            <person name="Salamov A."/>
            <person name="Andreopoulos B."/>
            <person name="Baker S."/>
            <person name="Barry K."/>
            <person name="Bills G."/>
            <person name="Bluhm B."/>
            <person name="Cannon C."/>
            <person name="Castanera R."/>
            <person name="Culley D."/>
            <person name="Daum C."/>
            <person name="Ezra D."/>
            <person name="Gonzalez J."/>
            <person name="Henrissat B."/>
            <person name="Kuo A."/>
            <person name="Liang C."/>
            <person name="Lipzen A."/>
            <person name="Lutzoni F."/>
            <person name="Magnuson J."/>
            <person name="Mondo S."/>
            <person name="Nolan M."/>
            <person name="Ohm R."/>
            <person name="Pangilinan J."/>
            <person name="Park H.-J."/>
            <person name="Ramirez L."/>
            <person name="Alfaro M."/>
            <person name="Sun H."/>
            <person name="Tritt A."/>
            <person name="Yoshinaga Y."/>
            <person name="Zwiers L.-H."/>
            <person name="Turgeon B."/>
            <person name="Goodwin S."/>
            <person name="Spatafora J."/>
            <person name="Crous P."/>
            <person name="Grigoriev I."/>
        </authorList>
    </citation>
    <scope>NUCLEOTIDE SEQUENCE</scope>
    <source>
        <strain evidence="4">CBS 207.26</strain>
    </source>
</reference>
<proteinExistence type="inferred from homology"/>
<comment type="similarity">
    <text evidence="1">Belongs to the NmrA-type oxidoreductase family.</text>
</comment>
<keyword evidence="2" id="KW-0521">NADP</keyword>
<dbReference type="EMBL" id="ML994629">
    <property type="protein sequence ID" value="KAF2186552.1"/>
    <property type="molecule type" value="Genomic_DNA"/>
</dbReference>
<evidence type="ECO:0000256" key="1">
    <source>
        <dbReference type="ARBA" id="ARBA00006328"/>
    </source>
</evidence>